<sequence length="211" mass="23019">MKIGVIGSGLMGAKIGTIWAKAGHQVTFSYSRNPSKLERLARDAGAKAGTPAEAAQADVILLAVHWSRIDDVLEQVGELSGKVVINCCVPLDEENSNLVVGTTTSGAEQLAERLPHVRWVSAFNTSPSEVLFEVFEGRKTRSPRPQLIYYGDDEWAKKVARQLISDVGFEPLDTGSLRNARFVEPFAMVTAELAYSQPGGPELVYRFDRLG</sequence>
<keyword evidence="1" id="KW-0560">Oxidoreductase</keyword>
<dbReference type="EMBL" id="SMFU01000011">
    <property type="protein sequence ID" value="TCK04240.1"/>
    <property type="molecule type" value="Genomic_DNA"/>
</dbReference>
<evidence type="ECO:0000313" key="3">
    <source>
        <dbReference type="EMBL" id="TCK04240.1"/>
    </source>
</evidence>
<dbReference type="InterPro" id="IPR036291">
    <property type="entry name" value="NAD(P)-bd_dom_sf"/>
</dbReference>
<evidence type="ECO:0000256" key="1">
    <source>
        <dbReference type="ARBA" id="ARBA00023002"/>
    </source>
</evidence>
<name>A0A4R1GBZ6_9GAMM</name>
<dbReference type="PANTHER" id="PTHR14239:SF10">
    <property type="entry name" value="REDUCTASE"/>
    <property type="match status" value="1"/>
</dbReference>
<dbReference type="Pfam" id="PF03807">
    <property type="entry name" value="F420_oxidored"/>
    <property type="match status" value="1"/>
</dbReference>
<dbReference type="InterPro" id="IPR051267">
    <property type="entry name" value="STEAP_metalloreductase"/>
</dbReference>
<gene>
    <name evidence="3" type="ORF">CLV83_3656</name>
</gene>
<dbReference type="PANTHER" id="PTHR14239">
    <property type="entry name" value="DUDULIN-RELATED"/>
    <property type="match status" value="1"/>
</dbReference>
<feature type="domain" description="Pyrroline-5-carboxylate reductase catalytic N-terminal" evidence="2">
    <location>
        <begin position="2"/>
        <end position="89"/>
    </location>
</feature>
<dbReference type="GO" id="GO:0016491">
    <property type="term" value="F:oxidoreductase activity"/>
    <property type="evidence" value="ECO:0007669"/>
    <property type="project" value="UniProtKB-KW"/>
</dbReference>
<comment type="caution">
    <text evidence="3">The sequence shown here is derived from an EMBL/GenBank/DDBJ whole genome shotgun (WGS) entry which is preliminary data.</text>
</comment>
<evidence type="ECO:0000259" key="2">
    <source>
        <dbReference type="Pfam" id="PF03807"/>
    </source>
</evidence>
<reference evidence="3 4" key="1">
    <citation type="submission" date="2019-03" db="EMBL/GenBank/DDBJ databases">
        <title>Genomic Encyclopedia of Archaeal and Bacterial Type Strains, Phase II (KMG-II): from individual species to whole genera.</title>
        <authorList>
            <person name="Goeker M."/>
        </authorList>
    </citation>
    <scope>NUCLEOTIDE SEQUENCE [LARGE SCALE GENOMIC DNA]</scope>
    <source>
        <strain evidence="3 4">DSM 27697</strain>
    </source>
</reference>
<dbReference type="RefSeq" id="WP_132295814.1">
    <property type="nucleotide sequence ID" value="NZ_SMFU01000011.1"/>
</dbReference>
<organism evidence="3 4">
    <name type="scientific">Marinobacterium mangrovicola</name>
    <dbReference type="NCBI Taxonomy" id="1476959"/>
    <lineage>
        <taxon>Bacteria</taxon>
        <taxon>Pseudomonadati</taxon>
        <taxon>Pseudomonadota</taxon>
        <taxon>Gammaproteobacteria</taxon>
        <taxon>Oceanospirillales</taxon>
        <taxon>Oceanospirillaceae</taxon>
        <taxon>Marinobacterium</taxon>
    </lineage>
</organism>
<evidence type="ECO:0000313" key="4">
    <source>
        <dbReference type="Proteomes" id="UP000294546"/>
    </source>
</evidence>
<dbReference type="InterPro" id="IPR028939">
    <property type="entry name" value="P5C_Rdtase_cat_N"/>
</dbReference>
<dbReference type="OrthoDB" id="1523398at2"/>
<keyword evidence="4" id="KW-1185">Reference proteome</keyword>
<proteinExistence type="predicted"/>
<protein>
    <recommendedName>
        <fullName evidence="2">Pyrroline-5-carboxylate reductase catalytic N-terminal domain-containing protein</fullName>
    </recommendedName>
</protein>
<dbReference type="Gene3D" id="3.40.50.720">
    <property type="entry name" value="NAD(P)-binding Rossmann-like Domain"/>
    <property type="match status" value="1"/>
</dbReference>
<accession>A0A4R1GBZ6</accession>
<dbReference type="AlphaFoldDB" id="A0A4R1GBZ6"/>
<dbReference type="Proteomes" id="UP000294546">
    <property type="component" value="Unassembled WGS sequence"/>
</dbReference>
<dbReference type="SUPFAM" id="SSF51735">
    <property type="entry name" value="NAD(P)-binding Rossmann-fold domains"/>
    <property type="match status" value="1"/>
</dbReference>